<feature type="binding site" evidence="6">
    <location>
        <position position="138"/>
    </location>
    <ligand>
        <name>Zn(2+)</name>
        <dbReference type="ChEBI" id="CHEBI:29105"/>
    </ligand>
</feature>
<evidence type="ECO:0000256" key="2">
    <source>
        <dbReference type="ARBA" id="ARBA00007018"/>
    </source>
</evidence>
<dbReference type="EMBL" id="ASPP01011170">
    <property type="protein sequence ID" value="ETO21940.1"/>
    <property type="molecule type" value="Genomic_DNA"/>
</dbReference>
<evidence type="ECO:0000256" key="7">
    <source>
        <dbReference type="SAM" id="Phobius"/>
    </source>
</evidence>
<gene>
    <name evidence="8" type="ORF">RFI_15264</name>
</gene>
<feature type="binding site" evidence="6">
    <location>
        <position position="134"/>
    </location>
    <ligand>
        <name>Zn(2+)</name>
        <dbReference type="ChEBI" id="CHEBI:29105"/>
    </ligand>
</feature>
<evidence type="ECO:0000256" key="6">
    <source>
        <dbReference type="PIRSR" id="PIRSR604254-1"/>
    </source>
</evidence>
<feature type="transmembrane region" description="Helical" evidence="7">
    <location>
        <begin position="136"/>
        <end position="155"/>
    </location>
</feature>
<dbReference type="Proteomes" id="UP000023152">
    <property type="component" value="Unassembled WGS sequence"/>
</dbReference>
<protein>
    <submittedName>
        <fullName evidence="8">Uncharacterized protein</fullName>
    </submittedName>
</protein>
<dbReference type="AlphaFoldDB" id="X6N6Q1"/>
<keyword evidence="3 7" id="KW-0812">Transmembrane</keyword>
<feature type="transmembrane region" description="Helical" evidence="7">
    <location>
        <begin position="38"/>
        <end position="57"/>
    </location>
</feature>
<evidence type="ECO:0000256" key="3">
    <source>
        <dbReference type="ARBA" id="ARBA00022692"/>
    </source>
</evidence>
<keyword evidence="5 7" id="KW-0472">Membrane</keyword>
<reference evidence="8 9" key="1">
    <citation type="journal article" date="2013" name="Curr. Biol.">
        <title>The Genome of the Foraminiferan Reticulomyxa filosa.</title>
        <authorList>
            <person name="Glockner G."/>
            <person name="Hulsmann N."/>
            <person name="Schleicher M."/>
            <person name="Noegel A.A."/>
            <person name="Eichinger L."/>
            <person name="Gallinger C."/>
            <person name="Pawlowski J."/>
            <person name="Sierra R."/>
            <person name="Euteneuer U."/>
            <person name="Pillet L."/>
            <person name="Moustafa A."/>
            <person name="Platzer M."/>
            <person name="Groth M."/>
            <person name="Szafranski K."/>
            <person name="Schliwa M."/>
        </authorList>
    </citation>
    <scope>NUCLEOTIDE SEQUENCE [LARGE SCALE GENOMIC DNA]</scope>
</reference>
<keyword evidence="6" id="KW-0479">Metal-binding</keyword>
<organism evidence="8 9">
    <name type="scientific">Reticulomyxa filosa</name>
    <dbReference type="NCBI Taxonomy" id="46433"/>
    <lineage>
        <taxon>Eukaryota</taxon>
        <taxon>Sar</taxon>
        <taxon>Rhizaria</taxon>
        <taxon>Retaria</taxon>
        <taxon>Foraminifera</taxon>
        <taxon>Monothalamids</taxon>
        <taxon>Reticulomyxidae</taxon>
        <taxon>Reticulomyxa</taxon>
    </lineage>
</organism>
<dbReference type="OrthoDB" id="5585746at2759"/>
<accession>X6N6Q1</accession>
<evidence type="ECO:0000256" key="4">
    <source>
        <dbReference type="ARBA" id="ARBA00022989"/>
    </source>
</evidence>
<feature type="transmembrane region" description="Helical" evidence="7">
    <location>
        <begin position="69"/>
        <end position="87"/>
    </location>
</feature>
<feature type="transmembrane region" description="Helical" evidence="7">
    <location>
        <begin position="94"/>
        <end position="116"/>
    </location>
</feature>
<comment type="similarity">
    <text evidence="2">Belongs to the ADIPOR family.</text>
</comment>
<evidence type="ECO:0000256" key="5">
    <source>
        <dbReference type="ARBA" id="ARBA00023136"/>
    </source>
</evidence>
<comment type="subcellular location">
    <subcellularLocation>
        <location evidence="1">Membrane</location>
        <topology evidence="1">Multi-pass membrane protein</topology>
    </subcellularLocation>
</comment>
<dbReference type="GO" id="GO:0046872">
    <property type="term" value="F:metal ion binding"/>
    <property type="evidence" value="ECO:0007669"/>
    <property type="project" value="UniProtKB-KW"/>
</dbReference>
<dbReference type="GO" id="GO:0016020">
    <property type="term" value="C:membrane"/>
    <property type="evidence" value="ECO:0007669"/>
    <property type="project" value="UniProtKB-SubCell"/>
</dbReference>
<evidence type="ECO:0000313" key="8">
    <source>
        <dbReference type="EMBL" id="ETO21940.1"/>
    </source>
</evidence>
<dbReference type="PANTHER" id="PTHR20855">
    <property type="entry name" value="ADIPOR/PROGESTIN RECEPTOR-RELATED"/>
    <property type="match status" value="1"/>
</dbReference>
<dbReference type="Pfam" id="PF03006">
    <property type="entry name" value="HlyIII"/>
    <property type="match status" value="1"/>
</dbReference>
<dbReference type="GO" id="GO:0038023">
    <property type="term" value="F:signaling receptor activity"/>
    <property type="evidence" value="ECO:0007669"/>
    <property type="project" value="TreeGrafter"/>
</dbReference>
<comment type="caution">
    <text evidence="8">The sequence shown here is derived from an EMBL/GenBank/DDBJ whole genome shotgun (WGS) entry which is preliminary data.</text>
</comment>
<feature type="transmembrane region" description="Helical" evidence="7">
    <location>
        <begin position="6"/>
        <end position="26"/>
    </location>
</feature>
<dbReference type="InterPro" id="IPR004254">
    <property type="entry name" value="AdipoR/HlyIII-related"/>
</dbReference>
<dbReference type="PANTHER" id="PTHR20855:SF52">
    <property type="entry name" value="ADIPONECTIN RECEPTOR PROTEIN"/>
    <property type="match status" value="1"/>
</dbReference>
<keyword evidence="6" id="KW-0862">Zinc</keyword>
<evidence type="ECO:0000256" key="1">
    <source>
        <dbReference type="ARBA" id="ARBA00004141"/>
    </source>
</evidence>
<evidence type="ECO:0000313" key="9">
    <source>
        <dbReference type="Proteomes" id="UP000023152"/>
    </source>
</evidence>
<sequence length="238" mass="28096">MRRYCVGLTMIGIWCLVTGSFICGIYVSFECFPFFQSLYLIIFGSILFSIIPLWFVFPHKFPWRVRQMVMVLTIASGTIPCVHWMLFATWAEIVHLAFGAFGMFFFYGLGFVFFHYRIPERFAPGKFDIWLHSHQFWHLFVASMYTFIPTLYYCFMKGSPERKKTIICLLVLSCRRAMVANVYNVIALNSIQFFFASAEEKSSREILKMGLYIFWLKTTLTFPCFTFETNQILILKFF</sequence>
<proteinExistence type="inferred from homology"/>
<name>X6N6Q1_RETFI</name>
<keyword evidence="4 7" id="KW-1133">Transmembrane helix</keyword>
<keyword evidence="9" id="KW-1185">Reference proteome</keyword>